<organism evidence="1 2">
    <name type="scientific">Streptomyces phage Endor2</name>
    <dbReference type="NCBI Taxonomy" id="2740182"/>
    <lineage>
        <taxon>Viruses</taxon>
        <taxon>Duplodnaviria</taxon>
        <taxon>Heunggongvirae</taxon>
        <taxon>Uroviricota</taxon>
        <taxon>Caudoviricetes</taxon>
        <taxon>Arquatrovirinae</taxon>
        <taxon>Camvirus</taxon>
        <taxon>Camvirus endor2</taxon>
    </lineage>
</organism>
<accession>A0A7G4AX75</accession>
<keyword evidence="2" id="KW-1185">Reference proteome</keyword>
<dbReference type="EMBL" id="MT711979">
    <property type="protein sequence ID" value="QMP84615.1"/>
    <property type="molecule type" value="Genomic_DNA"/>
</dbReference>
<evidence type="ECO:0000313" key="1">
    <source>
        <dbReference type="EMBL" id="QMP84615.1"/>
    </source>
</evidence>
<sequence>MSTITDDNVQDIIETAAYGGITYWAVEPTQTDFADAPEDAVATIRDGEEEKVHYLTSEQIKKAYRKLLKNEPRIVGPMVHGYIKDSWADRDEDGIDCGHIDADAADVIVQVAIFGEIVYG</sequence>
<name>A0A7G4AX75_9CAUD</name>
<proteinExistence type="predicted"/>
<reference evidence="1 2" key="1">
    <citation type="submission" date="2020-07" db="EMBL/GenBank/DDBJ databases">
        <title>Streptomyces phage Genome sequencing and assembly.</title>
        <authorList>
            <person name="Sharma V."/>
            <person name="Hardy A."/>
            <person name="Frunzke J."/>
        </authorList>
    </citation>
    <scope>NUCLEOTIDE SEQUENCE [LARGE SCALE GENOMIC DNA]</scope>
</reference>
<evidence type="ECO:0000313" key="2">
    <source>
        <dbReference type="Proteomes" id="UP000515872"/>
    </source>
</evidence>
<dbReference type="Proteomes" id="UP000515872">
    <property type="component" value="Segment"/>
</dbReference>
<gene>
    <name evidence="1" type="ORF">HUN44_00071</name>
</gene>
<protein>
    <submittedName>
        <fullName evidence="1">Uncharacterized protein</fullName>
    </submittedName>
</protein>